<dbReference type="InterPro" id="IPR011990">
    <property type="entry name" value="TPR-like_helical_dom_sf"/>
</dbReference>
<feature type="compositionally biased region" description="Polar residues" evidence="1">
    <location>
        <begin position="127"/>
        <end position="184"/>
    </location>
</feature>
<feature type="compositionally biased region" description="Polar residues" evidence="1">
    <location>
        <begin position="61"/>
        <end position="70"/>
    </location>
</feature>
<dbReference type="Proteomes" id="UP000016649">
    <property type="component" value="Unassembled WGS sequence"/>
</dbReference>
<evidence type="ECO:0000256" key="1">
    <source>
        <dbReference type="SAM" id="MobiDB-lite"/>
    </source>
</evidence>
<sequence>MKKTISVFLYTAAVVLVVCGVSCKSAQNAQQKSPVESMPSEPSVQEAEQTPMNTAAAHESTAPNTMTGAASDTLAEPLHTAEANTASMNEPITEQNIAEQQNSGGTADVKTADAEPSVELVPHAQPAESTSASPAQQTDNTAVQPSAVQQANTPAARNRQSTGTGSAPSARTAQTGAASGSHNVPTKPDARQQANQSVPNNRQNSAAATAPKSARQNAATSPAQSSSRSSPAAGAPAERRSAQAGAPQTNRSASSRTANGAGSAGGTGTKSGAGSTAAAKAAANASSQLAQQDAQKSTQSESADGKADESEPVSEQNEPVIIPSRSVSAKINQFIDIVYPGKGWIYLGEVKAVKPPVISFSKRVRDNENTLFSLQAKRAGTTLLHFYKQDPLAASYLDDYVEVNVLNERGTARDHIRLEAHPLPDATSVQPSENNENANGQSAQAGSSGQNGTPSAANTTSGAEAIAGGNGTTSGINGSAASAGTGKGSQNKNAGETETAIEAVLNADALFEKAQTAYNEKRYADALQALDEYFKIAEKNIDRALFLQGKIYESNSEFKNIRKALAVYEKLSAAFPESDLWESARKRVIYIKRFYLDIR</sequence>
<keyword evidence="4" id="KW-1185">Reference proteome</keyword>
<feature type="compositionally biased region" description="Polar residues" evidence="1">
    <location>
        <begin position="288"/>
        <end position="302"/>
    </location>
</feature>
<reference evidence="3 4" key="1">
    <citation type="submission" date="2013-08" db="EMBL/GenBank/DDBJ databases">
        <authorList>
            <person name="Weinstock G."/>
            <person name="Sodergren E."/>
            <person name="Wylie T."/>
            <person name="Fulton L."/>
            <person name="Fulton R."/>
            <person name="Fronick C."/>
            <person name="O'Laughlin M."/>
            <person name="Godfrey J."/>
            <person name="Miner T."/>
            <person name="Herter B."/>
            <person name="Appelbaum E."/>
            <person name="Cordes M."/>
            <person name="Lek S."/>
            <person name="Wollam A."/>
            <person name="Pepin K.H."/>
            <person name="Palsikar V.B."/>
            <person name="Mitreva M."/>
            <person name="Wilson R.K."/>
        </authorList>
    </citation>
    <scope>NUCLEOTIDE SEQUENCE [LARGE SCALE GENOMIC DNA]</scope>
    <source>
        <strain evidence="3 4">ATCC 700332</strain>
    </source>
</reference>
<feature type="compositionally biased region" description="Low complexity" evidence="1">
    <location>
        <begin position="218"/>
        <end position="236"/>
    </location>
</feature>
<dbReference type="SUPFAM" id="SSF48452">
    <property type="entry name" value="TPR-like"/>
    <property type="match status" value="1"/>
</dbReference>
<dbReference type="Gene3D" id="1.25.40.10">
    <property type="entry name" value="Tetratricopeptide repeat domain"/>
    <property type="match status" value="1"/>
</dbReference>
<feature type="region of interest" description="Disordered" evidence="1">
    <location>
        <begin position="122"/>
        <end position="321"/>
    </location>
</feature>
<proteinExistence type="predicted"/>
<evidence type="ECO:0000313" key="4">
    <source>
        <dbReference type="Proteomes" id="UP000016649"/>
    </source>
</evidence>
<feature type="region of interest" description="Disordered" evidence="1">
    <location>
        <begin position="28"/>
        <end position="74"/>
    </location>
</feature>
<feature type="signal peptide" evidence="2">
    <location>
        <begin position="1"/>
        <end position="26"/>
    </location>
</feature>
<feature type="compositionally biased region" description="Low complexity" evidence="1">
    <location>
        <begin position="33"/>
        <end position="44"/>
    </location>
</feature>
<evidence type="ECO:0000313" key="3">
    <source>
        <dbReference type="EMBL" id="ERJ93534.1"/>
    </source>
</evidence>
<feature type="compositionally biased region" description="Polar residues" evidence="1">
    <location>
        <begin position="192"/>
        <end position="207"/>
    </location>
</feature>
<gene>
    <name evidence="3" type="ORF">HMPREF9193_00823</name>
</gene>
<feature type="region of interest" description="Disordered" evidence="1">
    <location>
        <begin position="423"/>
        <end position="471"/>
    </location>
</feature>
<accession>A0ABN0NZM5</accession>
<feature type="compositionally biased region" description="Polar residues" evidence="1">
    <location>
        <begin position="427"/>
        <end position="462"/>
    </location>
</feature>
<feature type="compositionally biased region" description="Low complexity" evidence="1">
    <location>
        <begin position="251"/>
        <end position="261"/>
    </location>
</feature>
<name>A0ABN0NZM5_TRELE</name>
<keyword evidence="2" id="KW-0732">Signal</keyword>
<feature type="compositionally biased region" description="Gly residues" evidence="1">
    <location>
        <begin position="262"/>
        <end position="271"/>
    </location>
</feature>
<dbReference type="EMBL" id="AWVH01000024">
    <property type="protein sequence ID" value="ERJ93534.1"/>
    <property type="molecule type" value="Genomic_DNA"/>
</dbReference>
<dbReference type="RefSeq" id="WP_021687041.1">
    <property type="nucleotide sequence ID" value="NZ_KI260564.1"/>
</dbReference>
<feature type="compositionally biased region" description="Low complexity" evidence="1">
    <location>
        <begin position="272"/>
        <end position="287"/>
    </location>
</feature>
<comment type="caution">
    <text evidence="3">The sequence shown here is derived from an EMBL/GenBank/DDBJ whole genome shotgun (WGS) entry which is preliminary data.</text>
</comment>
<feature type="chain" id="PRO_5045746421" evidence="2">
    <location>
        <begin position="27"/>
        <end position="599"/>
    </location>
</feature>
<evidence type="ECO:0000256" key="2">
    <source>
        <dbReference type="SAM" id="SignalP"/>
    </source>
</evidence>
<organism evidence="3 4">
    <name type="scientific">Treponema lecithinolyticum ATCC 700332</name>
    <dbReference type="NCBI Taxonomy" id="1321815"/>
    <lineage>
        <taxon>Bacteria</taxon>
        <taxon>Pseudomonadati</taxon>
        <taxon>Spirochaetota</taxon>
        <taxon>Spirochaetia</taxon>
        <taxon>Spirochaetales</taxon>
        <taxon>Treponemataceae</taxon>
        <taxon>Treponema</taxon>
    </lineage>
</organism>
<protein>
    <submittedName>
        <fullName evidence="3">Tetratricopeptide repeat protein</fullName>
    </submittedName>
</protein>